<keyword evidence="2" id="KW-0488">Methylation</keyword>
<accession>A0AA96G7W9</accession>
<dbReference type="GO" id="GO:0006935">
    <property type="term" value="P:chemotaxis"/>
    <property type="evidence" value="ECO:0007669"/>
    <property type="project" value="TreeGrafter"/>
</dbReference>
<name>A0AA96G7W9_9BACT</name>
<dbReference type="SMART" id="SM00304">
    <property type="entry name" value="HAMP"/>
    <property type="match status" value="1"/>
</dbReference>
<protein>
    <submittedName>
        <fullName evidence="9">Methyl-accepting chemotaxis protein</fullName>
    </submittedName>
</protein>
<dbReference type="SUPFAM" id="SSF58104">
    <property type="entry name" value="Methyl-accepting chemotaxis protein (MCP) signaling domain"/>
    <property type="match status" value="1"/>
</dbReference>
<evidence type="ECO:0000256" key="4">
    <source>
        <dbReference type="PROSITE-ProRule" id="PRU00284"/>
    </source>
</evidence>
<feature type="transmembrane region" description="Helical" evidence="6">
    <location>
        <begin position="348"/>
        <end position="367"/>
    </location>
</feature>
<sequence>MVNTIFSLGIATKLVLLFAIFGIVPMAAVGYLGFSATGEMETAAGLRVQAMAETIGNNIDRNLFERYGDPQSFGLNRIVGERYHWYSKENNAIASAMNQYVATSGIYYLTILVDPVGDVMAVNSKDAKGNPIDTTAIYSKKYSDAPWFKAMEAKEFTTRQPFTAPGNDTATGTFIEDVHVDEDVKSVYSGDDGLTLGFSAPVYVDGDLIGYWSNRVKFSLVEEIVQTAYQELKGAGWAGSEISLLGDNGQVLVDYDPSNQGTEDMTHDFENTLFKLNLAEAGVESAKFAVAGKTGYQLALHDVKNIWQMNGYTHLKGALGYPGMNWSVLVRVPKAEATAAAIDFNRNLTMTAIICLVLILVVGLWVGRRGAKSLIHISEVAQRAADGDLSRRVTVTSHDELGNMGKAMNAMLDNLVKVVSEVRQAAEHVSNASGEITQGNEDLSQRTSAQAGALQETSASMEEMTSTIKQNADNAKQANQLAVAAREVAEKGGAVTDKAVVAMDEINKSSKKIADIINVIDEIAFQTNLLALNAAVEAARAGEQGRGFAVVASEVRNLAQRSASAAKEIKALINESVQKVGDGSELVNRSGQTLGEIVNSVKRVTDIISEISAASQEQAAGIDQVNKAVMQMDQGTQQNAALVEEATSASQSMKQQAAELLNQVAFFKLEETGHRKFAGGQRGSGVTSALAIGKKSSAVSQPLQSVKAVSPPKSTAKSQPVGVGSSNGHDRRQRENDFFEEF</sequence>
<keyword evidence="4" id="KW-0807">Transducer</keyword>
<keyword evidence="10" id="KW-1185">Reference proteome</keyword>
<evidence type="ECO:0000256" key="6">
    <source>
        <dbReference type="SAM" id="Phobius"/>
    </source>
</evidence>
<dbReference type="Proteomes" id="UP001302719">
    <property type="component" value="Chromosome"/>
</dbReference>
<evidence type="ECO:0000256" key="5">
    <source>
        <dbReference type="SAM" id="MobiDB-lite"/>
    </source>
</evidence>
<evidence type="ECO:0000313" key="10">
    <source>
        <dbReference type="Proteomes" id="UP001302719"/>
    </source>
</evidence>
<dbReference type="GO" id="GO:0004888">
    <property type="term" value="F:transmembrane signaling receptor activity"/>
    <property type="evidence" value="ECO:0007669"/>
    <property type="project" value="TreeGrafter"/>
</dbReference>
<dbReference type="PROSITE" id="PS50885">
    <property type="entry name" value="HAMP"/>
    <property type="match status" value="1"/>
</dbReference>
<dbReference type="GO" id="GO:0005886">
    <property type="term" value="C:plasma membrane"/>
    <property type="evidence" value="ECO:0007669"/>
    <property type="project" value="TreeGrafter"/>
</dbReference>
<comment type="subcellular location">
    <subcellularLocation>
        <location evidence="1">Membrane</location>
    </subcellularLocation>
</comment>
<dbReference type="Pfam" id="PF00015">
    <property type="entry name" value="MCPsignal"/>
    <property type="match status" value="1"/>
</dbReference>
<dbReference type="Pfam" id="PF00672">
    <property type="entry name" value="HAMP"/>
    <property type="match status" value="1"/>
</dbReference>
<keyword evidence="6" id="KW-0812">Transmembrane</keyword>
<keyword evidence="6" id="KW-1133">Transmembrane helix</keyword>
<feature type="domain" description="Methyl-accepting transducer" evidence="7">
    <location>
        <begin position="425"/>
        <end position="654"/>
    </location>
</feature>
<dbReference type="Gene3D" id="1.10.287.950">
    <property type="entry name" value="Methyl-accepting chemotaxis protein"/>
    <property type="match status" value="1"/>
</dbReference>
<feature type="domain" description="HAMP" evidence="8">
    <location>
        <begin position="368"/>
        <end position="420"/>
    </location>
</feature>
<dbReference type="FunFam" id="1.10.287.950:FF:000001">
    <property type="entry name" value="Methyl-accepting chemotaxis sensory transducer"/>
    <property type="match status" value="1"/>
</dbReference>
<feature type="transmembrane region" description="Helical" evidence="6">
    <location>
        <begin position="14"/>
        <end position="34"/>
    </location>
</feature>
<reference evidence="9 10" key="1">
    <citation type="submission" date="2023-01" db="EMBL/GenBank/DDBJ databases">
        <title>Cultivation and genomic characterization of new, ubiquitous marine nitrite-oxidizing bacteria from the Nitrospirales.</title>
        <authorList>
            <person name="Mueller A.J."/>
            <person name="Daebeler A."/>
            <person name="Herbold C.W."/>
            <person name="Kirkegaard R.H."/>
            <person name="Daims H."/>
        </authorList>
    </citation>
    <scope>NUCLEOTIDE SEQUENCE [LARGE SCALE GENOMIC DNA]</scope>
    <source>
        <strain evidence="9 10">VA</strain>
    </source>
</reference>
<dbReference type="InterPro" id="IPR003660">
    <property type="entry name" value="HAMP_dom"/>
</dbReference>
<proteinExistence type="inferred from homology"/>
<gene>
    <name evidence="9" type="ORF">PP769_12440</name>
</gene>
<evidence type="ECO:0000256" key="1">
    <source>
        <dbReference type="ARBA" id="ARBA00004370"/>
    </source>
</evidence>
<organism evidence="9 10">
    <name type="scientific">Candidatus Nitrospira allomarina</name>
    <dbReference type="NCBI Taxonomy" id="3020900"/>
    <lineage>
        <taxon>Bacteria</taxon>
        <taxon>Pseudomonadati</taxon>
        <taxon>Nitrospirota</taxon>
        <taxon>Nitrospiria</taxon>
        <taxon>Nitrospirales</taxon>
        <taxon>Nitrospiraceae</taxon>
        <taxon>Nitrospira</taxon>
    </lineage>
</organism>
<dbReference type="PANTHER" id="PTHR43531">
    <property type="entry name" value="PROTEIN ICFG"/>
    <property type="match status" value="1"/>
</dbReference>
<evidence type="ECO:0000259" key="7">
    <source>
        <dbReference type="PROSITE" id="PS50111"/>
    </source>
</evidence>
<dbReference type="SMART" id="SM00283">
    <property type="entry name" value="MA"/>
    <property type="match status" value="1"/>
</dbReference>
<evidence type="ECO:0000256" key="3">
    <source>
        <dbReference type="ARBA" id="ARBA00029447"/>
    </source>
</evidence>
<dbReference type="PROSITE" id="PS50111">
    <property type="entry name" value="CHEMOTAXIS_TRANSDUC_2"/>
    <property type="match status" value="1"/>
</dbReference>
<dbReference type="PANTHER" id="PTHR43531:SF14">
    <property type="entry name" value="METHYL-ACCEPTING CHEMOTAXIS PROTEIN I-RELATED"/>
    <property type="match status" value="1"/>
</dbReference>
<dbReference type="InterPro" id="IPR051310">
    <property type="entry name" value="MCP_chemotaxis"/>
</dbReference>
<evidence type="ECO:0000256" key="2">
    <source>
        <dbReference type="ARBA" id="ARBA00022481"/>
    </source>
</evidence>
<feature type="region of interest" description="Disordered" evidence="5">
    <location>
        <begin position="697"/>
        <end position="742"/>
    </location>
</feature>
<dbReference type="CDD" id="cd06225">
    <property type="entry name" value="HAMP"/>
    <property type="match status" value="1"/>
</dbReference>
<evidence type="ECO:0000259" key="8">
    <source>
        <dbReference type="PROSITE" id="PS50885"/>
    </source>
</evidence>
<dbReference type="CDD" id="cd11386">
    <property type="entry name" value="MCP_signal"/>
    <property type="match status" value="1"/>
</dbReference>
<dbReference type="AlphaFoldDB" id="A0AA96G7W9"/>
<evidence type="ECO:0000313" key="9">
    <source>
        <dbReference type="EMBL" id="WNM56783.1"/>
    </source>
</evidence>
<dbReference type="KEGG" id="nall:PP769_12440"/>
<comment type="similarity">
    <text evidence="3">Belongs to the methyl-accepting chemotaxis (MCP) protein family.</text>
</comment>
<dbReference type="GO" id="GO:0007165">
    <property type="term" value="P:signal transduction"/>
    <property type="evidence" value="ECO:0007669"/>
    <property type="project" value="UniProtKB-KW"/>
</dbReference>
<dbReference type="RefSeq" id="WP_312640555.1">
    <property type="nucleotide sequence ID" value="NZ_CP116967.1"/>
</dbReference>
<dbReference type="EMBL" id="CP116967">
    <property type="protein sequence ID" value="WNM56783.1"/>
    <property type="molecule type" value="Genomic_DNA"/>
</dbReference>
<keyword evidence="6" id="KW-0472">Membrane</keyword>
<dbReference type="InterPro" id="IPR004089">
    <property type="entry name" value="MCPsignal_dom"/>
</dbReference>
<feature type="compositionally biased region" description="Basic and acidic residues" evidence="5">
    <location>
        <begin position="728"/>
        <end position="742"/>
    </location>
</feature>